<evidence type="ECO:0000256" key="6">
    <source>
        <dbReference type="ARBA" id="ARBA00022927"/>
    </source>
</evidence>
<keyword evidence="8 9" id="KW-0472">Membrane</keyword>
<reference evidence="11 13" key="2">
    <citation type="journal article" date="2013" name="Nature">
        <title>Insights into bilaterian evolution from three spiralian genomes.</title>
        <authorList>
            <person name="Simakov O."/>
            <person name="Marletaz F."/>
            <person name="Cho S.J."/>
            <person name="Edsinger-Gonzales E."/>
            <person name="Havlak P."/>
            <person name="Hellsten U."/>
            <person name="Kuo D.H."/>
            <person name="Larsson T."/>
            <person name="Lv J."/>
            <person name="Arendt D."/>
            <person name="Savage R."/>
            <person name="Osoegawa K."/>
            <person name="de Jong P."/>
            <person name="Grimwood J."/>
            <person name="Chapman J.A."/>
            <person name="Shapiro H."/>
            <person name="Aerts A."/>
            <person name="Otillar R.P."/>
            <person name="Terry A.Y."/>
            <person name="Boore J.L."/>
            <person name="Grigoriev I.V."/>
            <person name="Lindberg D.R."/>
            <person name="Seaver E.C."/>
            <person name="Weisblat D.A."/>
            <person name="Putnam N.H."/>
            <person name="Rokhsar D.S."/>
        </authorList>
    </citation>
    <scope>NUCLEOTIDE SEQUENCE</scope>
    <source>
        <strain evidence="11 13">I ESC-2004</strain>
    </source>
</reference>
<feature type="transmembrane region" description="Helical" evidence="9">
    <location>
        <begin position="6"/>
        <end position="26"/>
    </location>
</feature>
<feature type="transmembrane region" description="Helical" evidence="9">
    <location>
        <begin position="107"/>
        <end position="127"/>
    </location>
</feature>
<dbReference type="Pfam" id="PF01618">
    <property type="entry name" value="MotA_ExbB"/>
    <property type="match status" value="1"/>
</dbReference>
<reference evidence="12" key="3">
    <citation type="submission" date="2015-06" db="UniProtKB">
        <authorList>
            <consortium name="EnsemblMetazoa"/>
        </authorList>
    </citation>
    <scope>IDENTIFICATION</scope>
</reference>
<dbReference type="EMBL" id="AMQN01028543">
    <property type="status" value="NOT_ANNOTATED_CDS"/>
    <property type="molecule type" value="Genomic_DNA"/>
</dbReference>
<comment type="subcellular location">
    <subcellularLocation>
        <location evidence="1">Cell membrane</location>
        <topology evidence="1">Multi-pass membrane protein</topology>
    </subcellularLocation>
</comment>
<evidence type="ECO:0000256" key="3">
    <source>
        <dbReference type="ARBA" id="ARBA00022448"/>
    </source>
</evidence>
<dbReference type="GO" id="GO:0005886">
    <property type="term" value="C:plasma membrane"/>
    <property type="evidence" value="ECO:0007669"/>
    <property type="project" value="UniProtKB-SubCell"/>
</dbReference>
<dbReference type="InterPro" id="IPR050790">
    <property type="entry name" value="ExbB/TolQ_transport"/>
</dbReference>
<keyword evidence="6" id="KW-0653">Protein transport</keyword>
<dbReference type="PANTHER" id="PTHR30625">
    <property type="entry name" value="PROTEIN TOLQ"/>
    <property type="match status" value="1"/>
</dbReference>
<evidence type="ECO:0000313" key="12">
    <source>
        <dbReference type="EnsemblMetazoa" id="CapteP218002"/>
    </source>
</evidence>
<dbReference type="OMA" id="NKIESAM"/>
<dbReference type="OrthoDB" id="1938855at2759"/>
<dbReference type="HOGENOM" id="CLU_053325_5_0_1"/>
<evidence type="ECO:0000256" key="8">
    <source>
        <dbReference type="ARBA" id="ARBA00023136"/>
    </source>
</evidence>
<evidence type="ECO:0000313" key="11">
    <source>
        <dbReference type="EMBL" id="ELT95574.1"/>
    </source>
</evidence>
<feature type="domain" description="MotA/TolQ/ExbB proton channel" evidence="10">
    <location>
        <begin position="86"/>
        <end position="184"/>
    </location>
</feature>
<evidence type="ECO:0000256" key="9">
    <source>
        <dbReference type="SAM" id="Phobius"/>
    </source>
</evidence>
<evidence type="ECO:0000256" key="1">
    <source>
        <dbReference type="ARBA" id="ARBA00004651"/>
    </source>
</evidence>
<protein>
    <recommendedName>
        <fullName evidence="10">MotA/TolQ/ExbB proton channel domain-containing protein</fullName>
    </recommendedName>
</protein>
<dbReference type="PANTHER" id="PTHR30625:SF15">
    <property type="entry name" value="BIOPOLYMER TRANSPORT PROTEIN EXBB"/>
    <property type="match status" value="1"/>
</dbReference>
<dbReference type="InterPro" id="IPR002898">
    <property type="entry name" value="MotA_ExbB_proton_chnl"/>
</dbReference>
<keyword evidence="5 9" id="KW-0812">Transmembrane</keyword>
<organism evidence="11">
    <name type="scientific">Capitella teleta</name>
    <name type="common">Polychaete worm</name>
    <dbReference type="NCBI Taxonomy" id="283909"/>
    <lineage>
        <taxon>Eukaryota</taxon>
        <taxon>Metazoa</taxon>
        <taxon>Spiralia</taxon>
        <taxon>Lophotrochozoa</taxon>
        <taxon>Annelida</taxon>
        <taxon>Polychaeta</taxon>
        <taxon>Sedentaria</taxon>
        <taxon>Scolecida</taxon>
        <taxon>Capitellidae</taxon>
        <taxon>Capitella</taxon>
    </lineage>
</organism>
<keyword evidence="13" id="KW-1185">Reference proteome</keyword>
<keyword evidence="3" id="KW-0813">Transport</keyword>
<accession>R7TPI5</accession>
<evidence type="ECO:0000256" key="5">
    <source>
        <dbReference type="ARBA" id="ARBA00022692"/>
    </source>
</evidence>
<name>R7TPI5_CAPTE</name>
<reference evidence="13" key="1">
    <citation type="submission" date="2012-12" db="EMBL/GenBank/DDBJ databases">
        <authorList>
            <person name="Hellsten U."/>
            <person name="Grimwood J."/>
            <person name="Chapman J.A."/>
            <person name="Shapiro H."/>
            <person name="Aerts A."/>
            <person name="Otillar R.P."/>
            <person name="Terry A.Y."/>
            <person name="Boore J.L."/>
            <person name="Simakov O."/>
            <person name="Marletaz F."/>
            <person name="Cho S.-J."/>
            <person name="Edsinger-Gonzales E."/>
            <person name="Havlak P."/>
            <person name="Kuo D.-H."/>
            <person name="Larsson T."/>
            <person name="Lv J."/>
            <person name="Arendt D."/>
            <person name="Savage R."/>
            <person name="Osoegawa K."/>
            <person name="de Jong P."/>
            <person name="Lindberg D.R."/>
            <person name="Seaver E.C."/>
            <person name="Weisblat D.A."/>
            <person name="Putnam N.H."/>
            <person name="Grigoriev I.V."/>
            <person name="Rokhsar D.S."/>
        </authorList>
    </citation>
    <scope>NUCLEOTIDE SEQUENCE</scope>
    <source>
        <strain evidence="13">I ESC-2004</strain>
    </source>
</reference>
<dbReference type="AlphaFoldDB" id="R7TPI5"/>
<dbReference type="Proteomes" id="UP000014760">
    <property type="component" value="Unassembled WGS sequence"/>
</dbReference>
<keyword evidence="7 9" id="KW-1133">Transmembrane helix</keyword>
<dbReference type="GO" id="GO:0017038">
    <property type="term" value="P:protein import"/>
    <property type="evidence" value="ECO:0007669"/>
    <property type="project" value="TreeGrafter"/>
</dbReference>
<evidence type="ECO:0000256" key="7">
    <source>
        <dbReference type="ARBA" id="ARBA00022989"/>
    </source>
</evidence>
<comment type="similarity">
    <text evidence="2">Belongs to the ExbB/TolQ family.</text>
</comment>
<proteinExistence type="inferred from homology"/>
<gene>
    <name evidence="11" type="ORF">CAPTEDRAFT_218002</name>
</gene>
<dbReference type="EMBL" id="KB309081">
    <property type="protein sequence ID" value="ELT95574.1"/>
    <property type="molecule type" value="Genomic_DNA"/>
</dbReference>
<evidence type="ECO:0000256" key="2">
    <source>
        <dbReference type="ARBA" id="ARBA00010442"/>
    </source>
</evidence>
<dbReference type="EnsemblMetazoa" id="CapteT218002">
    <property type="protein sequence ID" value="CapteP218002"/>
    <property type="gene ID" value="CapteG218002"/>
</dbReference>
<sequence length="241" mass="25697">MAWPLLITSCLGLAMILERLVTYALLPSLNRKGLTQLFNEVRQCCGCEKHAESKNNLCQNLCKGKGIRQGVAVLLSHNTCEKAVREEVAGLWLLKQKRSLNAWLKPLMLIGVLSPMLGLLGTVLGMIDMFQDIAAVAGPVTPDILAAGLWQAMFTTAFGLMIAIPALAAAHGFGVWANHYLAKLEFALNHTNLLLEGLTMDDNGLATAPAASTFKGFNVKKGSASSNTGHPEMLDAGAVAA</sequence>
<evidence type="ECO:0000313" key="13">
    <source>
        <dbReference type="Proteomes" id="UP000014760"/>
    </source>
</evidence>
<evidence type="ECO:0000259" key="10">
    <source>
        <dbReference type="Pfam" id="PF01618"/>
    </source>
</evidence>
<feature type="transmembrane region" description="Helical" evidence="9">
    <location>
        <begin position="147"/>
        <end position="170"/>
    </location>
</feature>
<keyword evidence="4" id="KW-1003">Cell membrane</keyword>
<evidence type="ECO:0000256" key="4">
    <source>
        <dbReference type="ARBA" id="ARBA00022475"/>
    </source>
</evidence>